<dbReference type="Proteomes" id="UP000177152">
    <property type="component" value="Unassembled WGS sequence"/>
</dbReference>
<dbReference type="GO" id="GO:0008184">
    <property type="term" value="F:glycogen phosphorylase activity"/>
    <property type="evidence" value="ECO:0007669"/>
    <property type="project" value="InterPro"/>
</dbReference>
<dbReference type="GO" id="GO:0005975">
    <property type="term" value="P:carbohydrate metabolic process"/>
    <property type="evidence" value="ECO:0007669"/>
    <property type="project" value="InterPro"/>
</dbReference>
<comment type="caution">
    <text evidence="2">The sequence shown here is derived from an EMBL/GenBank/DDBJ whole genome shotgun (WGS) entry which is preliminary data.</text>
</comment>
<dbReference type="InterPro" id="IPR052182">
    <property type="entry name" value="Glycogen/Maltodextrin_Phosph"/>
</dbReference>
<protein>
    <recommendedName>
        <fullName evidence="4">Alpha-glucan phosphorylase</fullName>
    </recommendedName>
</protein>
<dbReference type="InterPro" id="IPR000811">
    <property type="entry name" value="Glyco_trans_35"/>
</dbReference>
<comment type="similarity">
    <text evidence="1">Belongs to the glycogen phosphorylase family.</text>
</comment>
<gene>
    <name evidence="2" type="ORF">A2633_05025</name>
</gene>
<dbReference type="GO" id="GO:0030170">
    <property type="term" value="F:pyridoxal phosphate binding"/>
    <property type="evidence" value="ECO:0007669"/>
    <property type="project" value="InterPro"/>
</dbReference>
<name>A0A1G2K302_9BACT</name>
<organism evidence="2 3">
    <name type="scientific">Candidatus Sungbacteria bacterium RIFCSPHIGHO2_01_FULL_47_32</name>
    <dbReference type="NCBI Taxonomy" id="1802264"/>
    <lineage>
        <taxon>Bacteria</taxon>
        <taxon>Candidatus Sungiibacteriota</taxon>
    </lineage>
</organism>
<evidence type="ECO:0000313" key="3">
    <source>
        <dbReference type="Proteomes" id="UP000177152"/>
    </source>
</evidence>
<accession>A0A1G2K302</accession>
<dbReference type="PANTHER" id="PTHR42655:SF1">
    <property type="entry name" value="GLYCOGEN PHOSPHORYLASE"/>
    <property type="match status" value="1"/>
</dbReference>
<dbReference type="Pfam" id="PF00343">
    <property type="entry name" value="Phosphorylase"/>
    <property type="match status" value="1"/>
</dbReference>
<dbReference type="SUPFAM" id="SSF53756">
    <property type="entry name" value="UDP-Glycosyltransferase/glycogen phosphorylase"/>
    <property type="match status" value="1"/>
</dbReference>
<dbReference type="InterPro" id="IPR011834">
    <property type="entry name" value="Agluc_phsphrylas"/>
</dbReference>
<dbReference type="NCBIfam" id="TIGR02094">
    <property type="entry name" value="more_P_ylases"/>
    <property type="match status" value="1"/>
</dbReference>
<dbReference type="Gene3D" id="3.40.50.2000">
    <property type="entry name" value="Glycogen Phosphorylase B"/>
    <property type="match status" value="3"/>
</dbReference>
<proteinExistence type="inferred from homology"/>
<sequence>MSEEGKIAFFTPEIAVDNSLYTYSGGLGVFAGGFLIAACKMGLPVVGVTLLPRQGYYDQYLNENQKMGVRYVNRTYEGILEPTGVKFKIPLSGSEVWIEVLKLPAGRFGTTDIYFLDCDIEENDALSRSNTLQLYGGSRDSGANIERKIAQSFILGRGGVRALELLNIPVELYHINESHAAFAALELLERELQLTADLETATEVVRSQVVFTTHTPVRAGNPEYGTYSDGIPMVLKMGSFGKEITSEVLRRVGGEPFNMTASCLRLSRKANAVSQKHGDVAQKLWHWVEGASPIIAITNGTSRDFWQAESFRNANTAEDMRFAKKQGKRAMLRFIEEHTGKHLSENIFTVVWARRFAEYKRPKLLFSDMEWLKSRLSANALQVVIAGRPHPDDYAMIDVWNWLYKRSTELPNLVVLAGYDLDMSKILKAGADLWLNTPRSPDEACGTSGMSAAMNGAINMSTPDGWMPEANPENCFLFGARFAASDQDAYDAEKLRDALDQVLVMYFTPGEWSKRQLAAKLEAEMRWTSDRMVSQYQELLYKK</sequence>
<evidence type="ECO:0008006" key="4">
    <source>
        <dbReference type="Google" id="ProtNLM"/>
    </source>
</evidence>
<dbReference type="EMBL" id="MHQC01000050">
    <property type="protein sequence ID" value="OGZ93809.1"/>
    <property type="molecule type" value="Genomic_DNA"/>
</dbReference>
<evidence type="ECO:0000313" key="2">
    <source>
        <dbReference type="EMBL" id="OGZ93809.1"/>
    </source>
</evidence>
<evidence type="ECO:0000256" key="1">
    <source>
        <dbReference type="ARBA" id="ARBA00006047"/>
    </source>
</evidence>
<dbReference type="AlphaFoldDB" id="A0A1G2K302"/>
<dbReference type="PANTHER" id="PTHR42655">
    <property type="entry name" value="GLYCOGEN PHOSPHORYLASE"/>
    <property type="match status" value="1"/>
</dbReference>
<reference evidence="2 3" key="1">
    <citation type="journal article" date="2016" name="Nat. Commun.">
        <title>Thousands of microbial genomes shed light on interconnected biogeochemical processes in an aquifer system.</title>
        <authorList>
            <person name="Anantharaman K."/>
            <person name="Brown C.T."/>
            <person name="Hug L.A."/>
            <person name="Sharon I."/>
            <person name="Castelle C.J."/>
            <person name="Probst A.J."/>
            <person name="Thomas B.C."/>
            <person name="Singh A."/>
            <person name="Wilkins M.J."/>
            <person name="Karaoz U."/>
            <person name="Brodie E.L."/>
            <person name="Williams K.H."/>
            <person name="Hubbard S.S."/>
            <person name="Banfield J.F."/>
        </authorList>
    </citation>
    <scope>NUCLEOTIDE SEQUENCE [LARGE SCALE GENOMIC DNA]</scope>
</reference>